<evidence type="ECO:0000313" key="4">
    <source>
        <dbReference type="EMBL" id="RKQ93434.1"/>
    </source>
</evidence>
<dbReference type="Gene3D" id="3.30.450.20">
    <property type="entry name" value="PAS domain"/>
    <property type="match status" value="1"/>
</dbReference>
<dbReference type="FunFam" id="3.30.70.270:FF:000001">
    <property type="entry name" value="Diguanylate cyclase domain protein"/>
    <property type="match status" value="1"/>
</dbReference>
<dbReference type="SMART" id="SM00091">
    <property type="entry name" value="PAS"/>
    <property type="match status" value="1"/>
</dbReference>
<dbReference type="CDD" id="cd00130">
    <property type="entry name" value="PAS"/>
    <property type="match status" value="1"/>
</dbReference>
<gene>
    <name evidence="4" type="ORF">C8N24_3301</name>
</gene>
<dbReference type="NCBIfam" id="TIGR00229">
    <property type="entry name" value="sensory_box"/>
    <property type="match status" value="1"/>
</dbReference>
<dbReference type="InterPro" id="IPR043128">
    <property type="entry name" value="Rev_trsase/Diguanyl_cyclase"/>
</dbReference>
<dbReference type="OrthoDB" id="9808408at2"/>
<comment type="caution">
    <text evidence="4">The sequence shown here is derived from an EMBL/GenBank/DDBJ whole genome shotgun (WGS) entry which is preliminary data.</text>
</comment>
<proteinExistence type="predicted"/>
<evidence type="ECO:0000259" key="1">
    <source>
        <dbReference type="PROSITE" id="PS50112"/>
    </source>
</evidence>
<dbReference type="InterPro" id="IPR035919">
    <property type="entry name" value="EAL_sf"/>
</dbReference>
<dbReference type="InterPro" id="IPR052155">
    <property type="entry name" value="Biofilm_reg_signaling"/>
</dbReference>
<dbReference type="Gene3D" id="3.30.70.270">
    <property type="match status" value="1"/>
</dbReference>
<dbReference type="Pfam" id="PF00990">
    <property type="entry name" value="GGDEF"/>
    <property type="match status" value="1"/>
</dbReference>
<dbReference type="EMBL" id="RBIL01000001">
    <property type="protein sequence ID" value="RKQ93434.1"/>
    <property type="molecule type" value="Genomic_DNA"/>
</dbReference>
<sequence>MDADEYEAGGTDSSELERLLFGEKALRAVLEGLPDATVATGRDGRIVFVNAHAETLFGYDPGELVGRPVQVLWPEAVRARYTRNMELYFATEHPLRFTIRADGLRRDGSEFVGEMSWGIVETEAGPLLLAIGRDMTTYREAMARLQRQSRQQAAIAALGGRALSGADVGDLAVEAVDRMRETLALEYVVVRRGDEVLAGWGGDSEDLTTFEIASGDEVFGEICVEGDLGLDEESFLRAMANVLATAFGRLRGDERMRHEALHDPLTGLANRALCRERLIHALARTSRDDGAACVLFIDLDDFKAVNDLYGHAAGDALLIALARRLVATVRPADTVARLGGDEFVVVCEDIDEHTAIALGHRLTEALHEPLDVDGIEHRLSASIGIALGAAGRQDPDALLADADAAAYRAKAEGRGRVEVFDTRLRRHARERLRTAAALERALSLGQLRLAFQPIVALADRTVIGHEALLRWDSPGGVMSAPADFIGVAEESALIVEIGAWTLMQACRESASAFGRAEDGPAVWVNLSPRQLAQPDLPTVVADALDASGLPPGRLRLELQERVLQGAPKTARANVAALRELGVGLVLDDFGTGYSSLRDLPVRAVKIDRSFVAALGTSPGDAAIVAAIVSLASALGIAAVAEGVEDEEQAAQLLALGCPYAQGYLFGAPGPRITSEP</sequence>
<accession>A0A660LJG8</accession>
<dbReference type="InterPro" id="IPR029787">
    <property type="entry name" value="Nucleotide_cyclase"/>
</dbReference>
<feature type="domain" description="EAL" evidence="2">
    <location>
        <begin position="431"/>
        <end position="676"/>
    </location>
</feature>
<evidence type="ECO:0000259" key="2">
    <source>
        <dbReference type="PROSITE" id="PS50883"/>
    </source>
</evidence>
<dbReference type="InterPro" id="IPR013656">
    <property type="entry name" value="PAS_4"/>
</dbReference>
<dbReference type="SUPFAM" id="SSF55073">
    <property type="entry name" value="Nucleotide cyclase"/>
    <property type="match status" value="1"/>
</dbReference>
<evidence type="ECO:0000259" key="3">
    <source>
        <dbReference type="PROSITE" id="PS50887"/>
    </source>
</evidence>
<dbReference type="PANTHER" id="PTHR44757:SF2">
    <property type="entry name" value="BIOFILM ARCHITECTURE MAINTENANCE PROTEIN MBAA"/>
    <property type="match status" value="1"/>
</dbReference>
<dbReference type="SMART" id="SM00052">
    <property type="entry name" value="EAL"/>
    <property type="match status" value="1"/>
</dbReference>
<dbReference type="Pfam" id="PF00563">
    <property type="entry name" value="EAL"/>
    <property type="match status" value="1"/>
</dbReference>
<dbReference type="Proteomes" id="UP000278962">
    <property type="component" value="Unassembled WGS sequence"/>
</dbReference>
<reference evidence="4 5" key="1">
    <citation type="submission" date="2018-10" db="EMBL/GenBank/DDBJ databases">
        <title>Genomic Encyclopedia of Archaeal and Bacterial Type Strains, Phase II (KMG-II): from individual species to whole genera.</title>
        <authorList>
            <person name="Goeker M."/>
        </authorList>
    </citation>
    <scope>NUCLEOTIDE SEQUENCE [LARGE SCALE GENOMIC DNA]</scope>
    <source>
        <strain evidence="4 5">DSM 14954</strain>
    </source>
</reference>
<dbReference type="SUPFAM" id="SSF141868">
    <property type="entry name" value="EAL domain-like"/>
    <property type="match status" value="1"/>
</dbReference>
<dbReference type="InterPro" id="IPR000160">
    <property type="entry name" value="GGDEF_dom"/>
</dbReference>
<dbReference type="InterPro" id="IPR000014">
    <property type="entry name" value="PAS"/>
</dbReference>
<dbReference type="PROSITE" id="PS50112">
    <property type="entry name" value="PAS"/>
    <property type="match status" value="1"/>
</dbReference>
<dbReference type="Pfam" id="PF08448">
    <property type="entry name" value="PAS_4"/>
    <property type="match status" value="1"/>
</dbReference>
<keyword evidence="5" id="KW-1185">Reference proteome</keyword>
<feature type="domain" description="PAS" evidence="1">
    <location>
        <begin position="22"/>
        <end position="75"/>
    </location>
</feature>
<organism evidence="4 5">
    <name type="scientific">Solirubrobacter pauli</name>
    <dbReference type="NCBI Taxonomy" id="166793"/>
    <lineage>
        <taxon>Bacteria</taxon>
        <taxon>Bacillati</taxon>
        <taxon>Actinomycetota</taxon>
        <taxon>Thermoleophilia</taxon>
        <taxon>Solirubrobacterales</taxon>
        <taxon>Solirubrobacteraceae</taxon>
        <taxon>Solirubrobacter</taxon>
    </lineage>
</organism>
<dbReference type="SUPFAM" id="SSF55785">
    <property type="entry name" value="PYP-like sensor domain (PAS domain)"/>
    <property type="match status" value="1"/>
</dbReference>
<dbReference type="PANTHER" id="PTHR44757">
    <property type="entry name" value="DIGUANYLATE CYCLASE DGCP"/>
    <property type="match status" value="1"/>
</dbReference>
<dbReference type="SMART" id="SM00267">
    <property type="entry name" value="GGDEF"/>
    <property type="match status" value="1"/>
</dbReference>
<feature type="domain" description="GGDEF" evidence="3">
    <location>
        <begin position="290"/>
        <end position="422"/>
    </location>
</feature>
<dbReference type="PROSITE" id="PS50887">
    <property type="entry name" value="GGDEF"/>
    <property type="match status" value="1"/>
</dbReference>
<dbReference type="InterPro" id="IPR001633">
    <property type="entry name" value="EAL_dom"/>
</dbReference>
<name>A0A660LJG8_9ACTN</name>
<evidence type="ECO:0000313" key="5">
    <source>
        <dbReference type="Proteomes" id="UP000278962"/>
    </source>
</evidence>
<protein>
    <submittedName>
        <fullName evidence="4">PAS domain S-box-containing protein/diguanylate cyclase (GGDEF)-like protein</fullName>
    </submittedName>
</protein>
<dbReference type="PROSITE" id="PS50883">
    <property type="entry name" value="EAL"/>
    <property type="match status" value="1"/>
</dbReference>
<dbReference type="CDD" id="cd01949">
    <property type="entry name" value="GGDEF"/>
    <property type="match status" value="1"/>
</dbReference>
<dbReference type="NCBIfam" id="TIGR00254">
    <property type="entry name" value="GGDEF"/>
    <property type="match status" value="1"/>
</dbReference>
<dbReference type="Gene3D" id="3.20.20.450">
    <property type="entry name" value="EAL domain"/>
    <property type="match status" value="1"/>
</dbReference>
<dbReference type="AlphaFoldDB" id="A0A660LJG8"/>
<dbReference type="CDD" id="cd01948">
    <property type="entry name" value="EAL"/>
    <property type="match status" value="1"/>
</dbReference>
<dbReference type="InterPro" id="IPR035965">
    <property type="entry name" value="PAS-like_dom_sf"/>
</dbReference>
<dbReference type="RefSeq" id="WP_121251559.1">
    <property type="nucleotide sequence ID" value="NZ_RBIL01000001.1"/>
</dbReference>